<evidence type="ECO:0000256" key="1">
    <source>
        <dbReference type="SAM" id="MobiDB-lite"/>
    </source>
</evidence>
<dbReference type="PANTHER" id="PTHR38696">
    <property type="entry name" value="MEDIATOR OF RNA POLYMERASE II TRANSCRIPTION SUBUNIT 13"/>
    <property type="match status" value="1"/>
</dbReference>
<sequence>MAAPAPYAAYMYAAAPPGQNAAVYGVPPQLVPHQLSHSQSSRYDPTLPPPPHNAYHMSQINGPPVITPDARQPAPRPRRFMDDRTASDPVKKPLKSALKKTGASGSGAGPNGNLHRSRTVPAVDPDGYRGRDMRPTASSLSRGHSVSGSERPARATSVSRVRSRSRSRHRFTPAHLILSLSGTCRMNLSSVIFQETVDNIRERVLTMWPDGVILQTYRDESNEFVIQFSGNPWTAKSSLESIAMKMILELFAVLARQGYACTSTIDTGHAVSSPRLVFTRGQPDPSVEFAMMVFSNSRRKIKLINHAPAFCDSLTSALRDAFPHKIRRSSWDESDMYAFIYSCTYQSLLFSAVLPYDRYVIEMSNFDFSNITDLVIAVILEHAAASGLKLEGSIPLSHSGFWSFLQGRKELWIFRRLTL</sequence>
<reference evidence="2" key="1">
    <citation type="submission" date="2016-06" db="EMBL/GenBank/DDBJ databases">
        <title>Draft Genome sequence of the fungus Inonotus baumii.</title>
        <authorList>
            <person name="Zhu H."/>
            <person name="Lin W."/>
        </authorList>
    </citation>
    <scope>NUCLEOTIDE SEQUENCE</scope>
    <source>
        <strain evidence="2">821</strain>
    </source>
</reference>
<organism evidence="2 3">
    <name type="scientific">Sanghuangporus baumii</name>
    <name type="common">Phellinus baumii</name>
    <dbReference type="NCBI Taxonomy" id="108892"/>
    <lineage>
        <taxon>Eukaryota</taxon>
        <taxon>Fungi</taxon>
        <taxon>Dikarya</taxon>
        <taxon>Basidiomycota</taxon>
        <taxon>Agaricomycotina</taxon>
        <taxon>Agaricomycetes</taxon>
        <taxon>Hymenochaetales</taxon>
        <taxon>Hymenochaetaceae</taxon>
        <taxon>Sanghuangporus</taxon>
    </lineage>
</organism>
<gene>
    <name evidence="2" type="ORF">A7U60_g6675</name>
</gene>
<feature type="compositionally biased region" description="Low complexity" evidence="1">
    <location>
        <begin position="138"/>
        <end position="149"/>
    </location>
</feature>
<dbReference type="EMBL" id="LNZH02000204">
    <property type="protein sequence ID" value="OCB86088.1"/>
    <property type="molecule type" value="Genomic_DNA"/>
</dbReference>
<accession>A0A9Q5N6V7</accession>
<keyword evidence="3" id="KW-1185">Reference proteome</keyword>
<dbReference type="Proteomes" id="UP000757232">
    <property type="component" value="Unassembled WGS sequence"/>
</dbReference>
<evidence type="ECO:0000313" key="2">
    <source>
        <dbReference type="EMBL" id="OCB86088.1"/>
    </source>
</evidence>
<comment type="caution">
    <text evidence="2">The sequence shown here is derived from an EMBL/GenBank/DDBJ whole genome shotgun (WGS) entry which is preliminary data.</text>
</comment>
<feature type="region of interest" description="Disordered" evidence="1">
    <location>
        <begin position="32"/>
        <end position="166"/>
    </location>
</feature>
<name>A0A9Q5N6V7_SANBA</name>
<evidence type="ECO:0000313" key="3">
    <source>
        <dbReference type="Proteomes" id="UP000757232"/>
    </source>
</evidence>
<dbReference type="OrthoDB" id="3255427at2759"/>
<proteinExistence type="predicted"/>
<feature type="compositionally biased region" description="Basic and acidic residues" evidence="1">
    <location>
        <begin position="79"/>
        <end position="91"/>
    </location>
</feature>
<dbReference type="AlphaFoldDB" id="A0A9Q5N6V7"/>
<protein>
    <submittedName>
        <fullName evidence="2">Uncharacterized protein</fullName>
    </submittedName>
</protein>
<dbReference type="PANTHER" id="PTHR38696:SF1">
    <property type="entry name" value="MEDIATOR OF RNA POLYMERASE II TRANSCRIPTION SUBUNIT 13"/>
    <property type="match status" value="1"/>
</dbReference>